<name>A0A2R6ANT3_9ARCH</name>
<dbReference type="EMBL" id="NEXE01000134">
    <property type="protein sequence ID" value="PSN88044.1"/>
    <property type="molecule type" value="Genomic_DNA"/>
</dbReference>
<sequence>MKRYFTKWLTDRDPPTEKPYFPAFESSFSPAEFPAAVGYWFYDEKDPVWPRYYKKGVFGGRTNYAVFIDEEGRALRLSEIMKVPARFHRNITDELFDRYKPPPIPPRSRKKRLKWFFQKSFLDDRRLFHKNLKLFYERSYSLEKRTDEIMDDIRRRIVRIFARTLMDFALPPESILERLRVVYAALRALLPELDIHSVLFINPVPEDFTSVRIDGIHEKVPGSRKYNPYYGWNLFFDGYDPDVMSAAAKGRPVPYTHFLNFAPPTAAEVVSLFLNDFETRLPVWRITKSRSTRIYFDISKVEYIPQYNYKDELKELNRRYRLADQVVENYTMFVHRSDGLLVGKKETNCIILPFACAVGDDFDGFYAVLFFRNSWKSWFEGRNGVAERSVRFLEEKALELAKADENEATALAVDFMYELLKAEKKENRV</sequence>
<dbReference type="Proteomes" id="UP000240322">
    <property type="component" value="Unassembled WGS sequence"/>
</dbReference>
<protein>
    <submittedName>
        <fullName evidence="1">Uncharacterized protein</fullName>
    </submittedName>
</protein>
<evidence type="ECO:0000313" key="1">
    <source>
        <dbReference type="EMBL" id="PSN88044.1"/>
    </source>
</evidence>
<evidence type="ECO:0000313" key="2">
    <source>
        <dbReference type="Proteomes" id="UP000240322"/>
    </source>
</evidence>
<reference evidence="1 2" key="1">
    <citation type="submission" date="2017-04" db="EMBL/GenBank/DDBJ databases">
        <title>Novel microbial lineages endemic to geothermal iron-oxide mats fill important gaps in the evolutionary history of Archaea.</title>
        <authorList>
            <person name="Jay Z.J."/>
            <person name="Beam J.P."/>
            <person name="Dlakic M."/>
            <person name="Rusch D.B."/>
            <person name="Kozubal M.A."/>
            <person name="Inskeep W.P."/>
        </authorList>
    </citation>
    <scope>NUCLEOTIDE SEQUENCE [LARGE SCALE GENOMIC DNA]</scope>
    <source>
        <strain evidence="1">OSP_D</strain>
    </source>
</reference>
<organism evidence="1 2">
    <name type="scientific">Candidatus Marsarchaeota G2 archaeon OSP_D</name>
    <dbReference type="NCBI Taxonomy" id="1978157"/>
    <lineage>
        <taxon>Archaea</taxon>
        <taxon>Candidatus Marsarchaeota</taxon>
        <taxon>Candidatus Marsarchaeota group 2</taxon>
    </lineage>
</organism>
<dbReference type="AlphaFoldDB" id="A0A2R6ANT3"/>
<comment type="caution">
    <text evidence="1">The sequence shown here is derived from an EMBL/GenBank/DDBJ whole genome shotgun (WGS) entry which is preliminary data.</text>
</comment>
<gene>
    <name evidence="1" type="ORF">B9Q03_09705</name>
</gene>
<proteinExistence type="predicted"/>
<accession>A0A2R6ANT3</accession>